<dbReference type="RefSeq" id="WP_114363742.1">
    <property type="nucleotide sequence ID" value="NZ_QPIX01000007.1"/>
</dbReference>
<accession>A0A6I7HLE9</accession>
<name>A0A6I7HLE9_9HYPH</name>
<dbReference type="Pfam" id="PF16157">
    <property type="entry name" value="DUF4865"/>
    <property type="match status" value="1"/>
</dbReference>
<dbReference type="AlphaFoldDB" id="A0A6I7HLE9"/>
<dbReference type="Proteomes" id="UP000252582">
    <property type="component" value="Unassembled WGS sequence"/>
</dbReference>
<dbReference type="EMBL" id="QPIX01000007">
    <property type="protein sequence ID" value="RCW23326.1"/>
    <property type="molecule type" value="Genomic_DNA"/>
</dbReference>
<protein>
    <submittedName>
        <fullName evidence="1">Uncharacterized protein DUF4865</fullName>
    </submittedName>
</protein>
<gene>
    <name evidence="1" type="ORF">DFR48_107198</name>
</gene>
<organism evidence="1 2">
    <name type="scientific">Ciceribacter lividus</name>
    <dbReference type="NCBI Taxonomy" id="1197950"/>
    <lineage>
        <taxon>Bacteria</taxon>
        <taxon>Pseudomonadati</taxon>
        <taxon>Pseudomonadota</taxon>
        <taxon>Alphaproteobacteria</taxon>
        <taxon>Hyphomicrobiales</taxon>
        <taxon>Rhizobiaceae</taxon>
        <taxon>Ciceribacter</taxon>
    </lineage>
</organism>
<reference evidence="1 2" key="1">
    <citation type="submission" date="2018-07" db="EMBL/GenBank/DDBJ databases">
        <title>Genomic Encyclopedia of Type Strains, Phase IV (KMG-IV): sequencing the most valuable type-strain genomes for metagenomic binning, comparative biology and taxonomic classification.</title>
        <authorList>
            <person name="Goeker M."/>
        </authorList>
    </citation>
    <scope>NUCLEOTIDE SEQUENCE [LARGE SCALE GENOMIC DNA]</scope>
    <source>
        <strain evidence="1 2">DSM 25528</strain>
    </source>
</reference>
<dbReference type="InterPro" id="IPR032349">
    <property type="entry name" value="DUF4865"/>
</dbReference>
<evidence type="ECO:0000313" key="2">
    <source>
        <dbReference type="Proteomes" id="UP000252582"/>
    </source>
</evidence>
<sequence>MIAMQYSFTLPADYDMEIIDRRIREKGPLLDGFPRLRFKAYLSAKKQDVGFASTENLYAPFYLWDEPEGIDSFLGSPGFAALTRDFGWPSIKTWQVWQALLAADLSAARYATRNIKAIPPYSNLAEQREMAVANARSSLKAGALAAIAAFDPTTWQELQFCLWRAVPVATATVQLYVVGHISQPRPE</sequence>
<keyword evidence="2" id="KW-1185">Reference proteome</keyword>
<comment type="caution">
    <text evidence="1">The sequence shown here is derived from an EMBL/GenBank/DDBJ whole genome shotgun (WGS) entry which is preliminary data.</text>
</comment>
<evidence type="ECO:0000313" key="1">
    <source>
        <dbReference type="EMBL" id="RCW23326.1"/>
    </source>
</evidence>
<proteinExistence type="predicted"/>